<dbReference type="EMBL" id="CP139858">
    <property type="protein sequence ID" value="WQB96221.1"/>
    <property type="molecule type" value="Genomic_DNA"/>
</dbReference>
<accession>A0ABZ0VHU3</accession>
<feature type="compositionally biased region" description="Basic and acidic residues" evidence="1">
    <location>
        <begin position="1"/>
        <end position="12"/>
    </location>
</feature>
<evidence type="ECO:0000313" key="3">
    <source>
        <dbReference type="Proteomes" id="UP001322481"/>
    </source>
</evidence>
<gene>
    <name evidence="2" type="ORF">U0R22_000273</name>
</gene>
<evidence type="ECO:0000313" key="2">
    <source>
        <dbReference type="EMBL" id="WQB96221.1"/>
    </source>
</evidence>
<dbReference type="Proteomes" id="UP001322481">
    <property type="component" value="Chromosome"/>
</dbReference>
<reference evidence="2 3" key="1">
    <citation type="submission" date="2023-11" db="EMBL/GenBank/DDBJ databases">
        <authorList>
            <person name="Panchal A.K."/>
            <person name="Meaney J.S."/>
            <person name="Karas B.J."/>
            <person name="diCenzo G.C."/>
        </authorList>
    </citation>
    <scope>NUCLEOTIDE SEQUENCE [LARGE SCALE GENOMIC DNA]</scope>
    <source>
        <strain evidence="2 3">NZP2235</strain>
    </source>
</reference>
<name>A0ABZ0VHU3_9HYPH</name>
<sequence length="41" mass="4602">MHKNKAGDRSFSRETGVPPITGTLCKTIQADLERWSRLTLS</sequence>
<keyword evidence="3" id="KW-1185">Reference proteome</keyword>
<proteinExistence type="predicted"/>
<dbReference type="RefSeq" id="WP_322417511.1">
    <property type="nucleotide sequence ID" value="NZ_CP139858.1"/>
</dbReference>
<protein>
    <submittedName>
        <fullName evidence="2">Uncharacterized protein</fullName>
    </submittedName>
</protein>
<evidence type="ECO:0000256" key="1">
    <source>
        <dbReference type="SAM" id="MobiDB-lite"/>
    </source>
</evidence>
<feature type="region of interest" description="Disordered" evidence="1">
    <location>
        <begin position="1"/>
        <end position="21"/>
    </location>
</feature>
<organism evidence="2 3">
    <name type="scientific">Mesorhizobium huakuii</name>
    <dbReference type="NCBI Taxonomy" id="28104"/>
    <lineage>
        <taxon>Bacteria</taxon>
        <taxon>Pseudomonadati</taxon>
        <taxon>Pseudomonadota</taxon>
        <taxon>Alphaproteobacteria</taxon>
        <taxon>Hyphomicrobiales</taxon>
        <taxon>Phyllobacteriaceae</taxon>
        <taxon>Mesorhizobium</taxon>
    </lineage>
</organism>